<evidence type="ECO:0000313" key="2">
    <source>
        <dbReference type="Proteomes" id="UP000316806"/>
    </source>
</evidence>
<dbReference type="AlphaFoldDB" id="A0A516R1H7"/>
<organism evidence="1 2">
    <name type="scientific">Streptomyces spectabilis</name>
    <dbReference type="NCBI Taxonomy" id="68270"/>
    <lineage>
        <taxon>Bacteria</taxon>
        <taxon>Bacillati</taxon>
        <taxon>Actinomycetota</taxon>
        <taxon>Actinomycetes</taxon>
        <taxon>Kitasatosporales</taxon>
        <taxon>Streptomycetaceae</taxon>
        <taxon>Streptomyces</taxon>
    </lineage>
</organism>
<protein>
    <submittedName>
        <fullName evidence="1">Uncharacterized protein</fullName>
    </submittedName>
</protein>
<proteinExistence type="predicted"/>
<gene>
    <name evidence="1" type="ORF">FH965_02215</name>
</gene>
<name>A0A516R1H7_STRST</name>
<reference evidence="1 2" key="1">
    <citation type="journal article" date="2019" name="J. Ind. Microbiol. Biotechnol.">
        <title>The complete genomic sequence of Streptomyces spectabilis NRRL-2792 and identification of secondary metabolite biosynthetic gene clusters.</title>
        <authorList>
            <person name="Sinha A."/>
            <person name="Phillips-Salemka S."/>
            <person name="Niraula T.A."/>
            <person name="Short K.A."/>
            <person name="Niraula N.P."/>
        </authorList>
    </citation>
    <scope>NUCLEOTIDE SEQUENCE [LARGE SCALE GENOMIC DNA]</scope>
    <source>
        <strain evidence="1 2">NRRL 2792</strain>
    </source>
</reference>
<dbReference type="EMBL" id="CP040916">
    <property type="protein sequence ID" value="QDQ09518.1"/>
    <property type="molecule type" value="Genomic_DNA"/>
</dbReference>
<accession>A0A516R1H7</accession>
<dbReference type="Proteomes" id="UP000316806">
    <property type="component" value="Chromosome"/>
</dbReference>
<sequence length="72" mass="7795">MVLALSEGFVATAVALARRAGIEVEMPEPEVGLVRGDDQRDAQVPGNPRIAPAAVVTALDARVREMDHWMDR</sequence>
<dbReference type="InterPro" id="IPR045732">
    <property type="entry name" value="DUF6086"/>
</dbReference>
<evidence type="ECO:0000313" key="1">
    <source>
        <dbReference type="EMBL" id="QDQ09518.1"/>
    </source>
</evidence>
<dbReference type="Pfam" id="PF19564">
    <property type="entry name" value="DUF6086"/>
    <property type="match status" value="1"/>
</dbReference>